<evidence type="ECO:0000256" key="3">
    <source>
        <dbReference type="ARBA" id="ARBA00022692"/>
    </source>
</evidence>
<feature type="transmembrane region" description="Helical" evidence="6">
    <location>
        <begin position="139"/>
        <end position="157"/>
    </location>
</feature>
<comment type="caution">
    <text evidence="7">The sequence shown here is derived from an EMBL/GenBank/DDBJ whole genome shotgun (WGS) entry which is preliminary data.</text>
</comment>
<dbReference type="PANTHER" id="PTHR30482">
    <property type="entry name" value="HIGH-AFFINITY BRANCHED-CHAIN AMINO ACID TRANSPORT SYSTEM PERMEASE"/>
    <property type="match status" value="1"/>
</dbReference>
<dbReference type="PANTHER" id="PTHR30482:SF20">
    <property type="entry name" value="HIGH-AFFINITY BRANCHED-CHAIN AMINO ACID TRANSPORT SYSTEM PERMEASE PROTEIN LIVM"/>
    <property type="match status" value="1"/>
</dbReference>
<comment type="subcellular location">
    <subcellularLocation>
        <location evidence="1">Cell membrane</location>
        <topology evidence="1">Multi-pass membrane protein</topology>
    </subcellularLocation>
</comment>
<dbReference type="CDD" id="cd06581">
    <property type="entry name" value="TM_PBP1_LivM_like"/>
    <property type="match status" value="1"/>
</dbReference>
<evidence type="ECO:0000256" key="2">
    <source>
        <dbReference type="ARBA" id="ARBA00022475"/>
    </source>
</evidence>
<keyword evidence="5 6" id="KW-0472">Membrane</keyword>
<evidence type="ECO:0000256" key="6">
    <source>
        <dbReference type="SAM" id="Phobius"/>
    </source>
</evidence>
<evidence type="ECO:0000256" key="5">
    <source>
        <dbReference type="ARBA" id="ARBA00023136"/>
    </source>
</evidence>
<dbReference type="EMBL" id="BAAAOR010000012">
    <property type="protein sequence ID" value="GAA1511715.1"/>
    <property type="molecule type" value="Genomic_DNA"/>
</dbReference>
<keyword evidence="4 6" id="KW-1133">Transmembrane helix</keyword>
<proteinExistence type="predicted"/>
<dbReference type="Pfam" id="PF02653">
    <property type="entry name" value="BPD_transp_2"/>
    <property type="match status" value="1"/>
</dbReference>
<keyword evidence="3 6" id="KW-0812">Transmembrane</keyword>
<organism evidence="7 8">
    <name type="scientific">Nocardioides humi</name>
    <dbReference type="NCBI Taxonomy" id="449461"/>
    <lineage>
        <taxon>Bacteria</taxon>
        <taxon>Bacillati</taxon>
        <taxon>Actinomycetota</taxon>
        <taxon>Actinomycetes</taxon>
        <taxon>Propionibacteriales</taxon>
        <taxon>Nocardioidaceae</taxon>
        <taxon>Nocardioides</taxon>
    </lineage>
</organism>
<feature type="transmembrane region" description="Helical" evidence="6">
    <location>
        <begin position="33"/>
        <end position="54"/>
    </location>
</feature>
<evidence type="ECO:0000256" key="4">
    <source>
        <dbReference type="ARBA" id="ARBA00022989"/>
    </source>
</evidence>
<sequence>MSDRSVVENETAMSPIEVRGEDQAHSRGSLRRVPVGTVLAVVAGLAAVYFVPYVVSGSMLALMLSAVIAAIAILGLNLLFGYCGQISIGHAAFLGIGAYVSAVLVIESGWSYPVAVPVSMLVAFAVGATVSIPALRLKGLYLALLTLAVGVTFPSVVRRLEGITQGDRGMFGVQWRAPSWTGLVGFEGQIIWMFWTAGACLVLSCLVVHNIVSSRIGRSLVAIRDHEVAAASAGVPIARTKAMAFGTAGAFGALAGGLTAASVGVITPSQFGLLQSIELLVAVVVGGAASIRGSLYGGAFYVFIPYYASEVASGELAQAVFAVSILIALFVAPRGVDGLAVDLLRRVRGRRRSRPGLPDIPSSGHH</sequence>
<feature type="transmembrane region" description="Helical" evidence="6">
    <location>
        <begin position="190"/>
        <end position="212"/>
    </location>
</feature>
<feature type="transmembrane region" description="Helical" evidence="6">
    <location>
        <begin position="316"/>
        <end position="344"/>
    </location>
</feature>
<dbReference type="InterPro" id="IPR043428">
    <property type="entry name" value="LivM-like"/>
</dbReference>
<keyword evidence="2" id="KW-1003">Cell membrane</keyword>
<feature type="transmembrane region" description="Helical" evidence="6">
    <location>
        <begin position="87"/>
        <end position="106"/>
    </location>
</feature>
<feature type="transmembrane region" description="Helical" evidence="6">
    <location>
        <begin position="112"/>
        <end position="132"/>
    </location>
</feature>
<protein>
    <submittedName>
        <fullName evidence="7">Branched-chain amino acid ABC transporter permease</fullName>
    </submittedName>
</protein>
<accession>A0ABN2A6C5</accession>
<keyword evidence="8" id="KW-1185">Reference proteome</keyword>
<feature type="transmembrane region" description="Helical" evidence="6">
    <location>
        <begin position="60"/>
        <end position="80"/>
    </location>
</feature>
<evidence type="ECO:0000313" key="8">
    <source>
        <dbReference type="Proteomes" id="UP001500842"/>
    </source>
</evidence>
<reference evidence="7 8" key="1">
    <citation type="journal article" date="2019" name="Int. J. Syst. Evol. Microbiol.">
        <title>The Global Catalogue of Microorganisms (GCM) 10K type strain sequencing project: providing services to taxonomists for standard genome sequencing and annotation.</title>
        <authorList>
            <consortium name="The Broad Institute Genomics Platform"/>
            <consortium name="The Broad Institute Genome Sequencing Center for Infectious Disease"/>
            <person name="Wu L."/>
            <person name="Ma J."/>
        </authorList>
    </citation>
    <scope>NUCLEOTIDE SEQUENCE [LARGE SCALE GENOMIC DNA]</scope>
    <source>
        <strain evidence="7 8">JCM 14942</strain>
    </source>
</reference>
<evidence type="ECO:0000256" key="1">
    <source>
        <dbReference type="ARBA" id="ARBA00004651"/>
    </source>
</evidence>
<feature type="transmembrane region" description="Helical" evidence="6">
    <location>
        <begin position="279"/>
        <end position="304"/>
    </location>
</feature>
<dbReference type="Proteomes" id="UP001500842">
    <property type="component" value="Unassembled WGS sequence"/>
</dbReference>
<dbReference type="InterPro" id="IPR001851">
    <property type="entry name" value="ABC_transp_permease"/>
</dbReference>
<evidence type="ECO:0000313" key="7">
    <source>
        <dbReference type="EMBL" id="GAA1511715.1"/>
    </source>
</evidence>
<dbReference type="RefSeq" id="WP_181410689.1">
    <property type="nucleotide sequence ID" value="NZ_BAAAOR010000012.1"/>
</dbReference>
<name>A0ABN2A6C5_9ACTN</name>
<gene>
    <name evidence="7" type="ORF">GCM10009788_15190</name>
</gene>